<dbReference type="PANTHER" id="PTHR45784">
    <property type="entry name" value="C-TYPE LECTIN DOMAIN FAMILY 20 MEMBER A-RELATED"/>
    <property type="match status" value="1"/>
</dbReference>
<evidence type="ECO:0000313" key="2">
    <source>
        <dbReference type="Proteomes" id="UP000515150"/>
    </source>
</evidence>
<dbReference type="PANTHER" id="PTHR45784:SF3">
    <property type="entry name" value="C-TYPE LECTIN DOMAIN FAMILY 4 MEMBER K-LIKE-RELATED"/>
    <property type="match status" value="1"/>
</dbReference>
<dbReference type="OrthoDB" id="8950604at2759"/>
<evidence type="ECO:0000259" key="1">
    <source>
        <dbReference type="PROSITE" id="PS50041"/>
    </source>
</evidence>
<proteinExistence type="predicted"/>
<dbReference type="Proteomes" id="UP000515150">
    <property type="component" value="Chromosome 11"/>
</dbReference>
<dbReference type="InterPro" id="IPR001304">
    <property type="entry name" value="C-type_lectin-like"/>
</dbReference>
<feature type="domain" description="C-type lectin" evidence="1">
    <location>
        <begin position="139"/>
        <end position="252"/>
    </location>
</feature>
<dbReference type="SMART" id="SM00034">
    <property type="entry name" value="CLECT"/>
    <property type="match status" value="2"/>
</dbReference>
<dbReference type="Pfam" id="PF00059">
    <property type="entry name" value="Lectin_C"/>
    <property type="match status" value="2"/>
</dbReference>
<organism evidence="2 3">
    <name type="scientific">Betta splendens</name>
    <name type="common">Siamese fighting fish</name>
    <dbReference type="NCBI Taxonomy" id="158456"/>
    <lineage>
        <taxon>Eukaryota</taxon>
        <taxon>Metazoa</taxon>
        <taxon>Chordata</taxon>
        <taxon>Craniata</taxon>
        <taxon>Vertebrata</taxon>
        <taxon>Euteleostomi</taxon>
        <taxon>Actinopterygii</taxon>
        <taxon>Neopterygii</taxon>
        <taxon>Teleostei</taxon>
        <taxon>Neoteleostei</taxon>
        <taxon>Acanthomorphata</taxon>
        <taxon>Anabantaria</taxon>
        <taxon>Anabantiformes</taxon>
        <taxon>Anabantoidei</taxon>
        <taxon>Osphronemidae</taxon>
        <taxon>Betta</taxon>
    </lineage>
</organism>
<evidence type="ECO:0000313" key="3">
    <source>
        <dbReference type="RefSeq" id="XP_029023473.2"/>
    </source>
</evidence>
<accession>A0A6P7NZK7</accession>
<feature type="domain" description="C-type lectin" evidence="1">
    <location>
        <begin position="15"/>
        <end position="136"/>
    </location>
</feature>
<sequence length="314" mass="36391">MCLHLSSGFFSASAYFGREYYYMSMKMKWTEAQRYCRERFTDLATVENDYDNQRLLTLAQDGKANGSIWIGLRDDNTIWKWSMEGKDFEFATVAKFLTWQSGQPNNKYGNQFCVVLYTSQKINDLACGELHPFICYKDNSTRNYILVKQKLTWPEAQAYCREHYRDLVSIHSQDENNNILSNLTASGLANAWIGLYRDPWAFWSDKSTSTFRNWSPGKPDNMLYKEYCASFIALSGKWEDDKCEGSVPFFCFKGVTSLTVLKLKLKSVALLLSPDLQQLLLQQLQTRIASSGFTNSVLWRSVQRYHSRKVDVEC</sequence>
<dbReference type="KEGG" id="bspl:114866042"/>
<keyword evidence="2" id="KW-1185">Reference proteome</keyword>
<dbReference type="GeneID" id="114866042"/>
<name>A0A6P7NZK7_BETSP</name>
<reference evidence="3" key="1">
    <citation type="submission" date="2025-08" db="UniProtKB">
        <authorList>
            <consortium name="RefSeq"/>
        </authorList>
    </citation>
    <scope>IDENTIFICATION</scope>
</reference>
<dbReference type="SUPFAM" id="SSF56436">
    <property type="entry name" value="C-type lectin-like"/>
    <property type="match status" value="2"/>
</dbReference>
<dbReference type="PROSITE" id="PS50041">
    <property type="entry name" value="C_TYPE_LECTIN_2"/>
    <property type="match status" value="2"/>
</dbReference>
<dbReference type="AlphaFoldDB" id="A0A6P7NZK7"/>
<dbReference type="InterPro" id="IPR016187">
    <property type="entry name" value="CTDL_fold"/>
</dbReference>
<gene>
    <name evidence="3" type="primary">LOC114866042</name>
</gene>
<dbReference type="InParanoid" id="A0A6P7NZK7"/>
<dbReference type="InterPro" id="IPR016186">
    <property type="entry name" value="C-type_lectin-like/link_sf"/>
</dbReference>
<dbReference type="RefSeq" id="XP_029023473.2">
    <property type="nucleotide sequence ID" value="XM_029167640.3"/>
</dbReference>
<dbReference type="Gene3D" id="3.10.100.10">
    <property type="entry name" value="Mannose-Binding Protein A, subunit A"/>
    <property type="match status" value="2"/>
</dbReference>
<protein>
    <submittedName>
        <fullName evidence="3">Macrophage mannose receptor 1-like</fullName>
    </submittedName>
</protein>